<reference evidence="2 3" key="1">
    <citation type="submission" date="2024-07" db="EMBL/GenBank/DDBJ databases">
        <title>Draft Genome Sequence of Ferrimicrobium acidiphilum Strain YE2023, Isolated from a Pulp of Bioleach Reactor.</title>
        <authorList>
            <person name="Elkina Y.A."/>
            <person name="Bulaeva A.G."/>
            <person name="Beletsky A.V."/>
            <person name="Mardanov A.V."/>
        </authorList>
    </citation>
    <scope>NUCLEOTIDE SEQUENCE [LARGE SCALE GENOMIC DNA]</scope>
    <source>
        <strain evidence="2 3">YE2023</strain>
    </source>
</reference>
<gene>
    <name evidence="2" type="ORF">AB6A68_02785</name>
</gene>
<proteinExistence type="predicted"/>
<evidence type="ECO:0000313" key="3">
    <source>
        <dbReference type="Proteomes" id="UP001560267"/>
    </source>
</evidence>
<name>A0ABV3Y0K2_9ACTN</name>
<comment type="caution">
    <text evidence="2">The sequence shown here is derived from an EMBL/GenBank/DDBJ whole genome shotgun (WGS) entry which is preliminary data.</text>
</comment>
<protein>
    <submittedName>
        <fullName evidence="2">Uncharacterized protein</fullName>
    </submittedName>
</protein>
<dbReference type="Proteomes" id="UP001560267">
    <property type="component" value="Unassembled WGS sequence"/>
</dbReference>
<keyword evidence="1" id="KW-1133">Transmembrane helix</keyword>
<dbReference type="EMBL" id="JBFSHR010000006">
    <property type="protein sequence ID" value="MEX6428765.1"/>
    <property type="molecule type" value="Genomic_DNA"/>
</dbReference>
<organism evidence="2 3">
    <name type="scientific">Ferrimicrobium acidiphilum</name>
    <dbReference type="NCBI Taxonomy" id="121039"/>
    <lineage>
        <taxon>Bacteria</taxon>
        <taxon>Bacillati</taxon>
        <taxon>Actinomycetota</taxon>
        <taxon>Acidimicrobiia</taxon>
        <taxon>Acidimicrobiales</taxon>
        <taxon>Acidimicrobiaceae</taxon>
        <taxon>Ferrimicrobium</taxon>
    </lineage>
</organism>
<evidence type="ECO:0000313" key="2">
    <source>
        <dbReference type="EMBL" id="MEX6428765.1"/>
    </source>
</evidence>
<keyword evidence="1" id="KW-0472">Membrane</keyword>
<dbReference type="RefSeq" id="WP_298385038.1">
    <property type="nucleotide sequence ID" value="NZ_JBFSHR010000006.1"/>
</dbReference>
<keyword evidence="3" id="KW-1185">Reference proteome</keyword>
<keyword evidence="1" id="KW-0812">Transmembrane</keyword>
<accession>A0ABV3Y0K2</accession>
<sequence length="61" mass="6789">MRIVSLVIWFVVALAVLATAFITNRRGHRFSDVIAAIRSRPVGAASLGLGWAWVGWHFLVR</sequence>
<evidence type="ECO:0000256" key="1">
    <source>
        <dbReference type="SAM" id="Phobius"/>
    </source>
</evidence>
<feature type="transmembrane region" description="Helical" evidence="1">
    <location>
        <begin position="42"/>
        <end position="60"/>
    </location>
</feature>